<feature type="transmembrane region" description="Helical" evidence="1">
    <location>
        <begin position="453"/>
        <end position="473"/>
    </location>
</feature>
<evidence type="ECO:0000313" key="2">
    <source>
        <dbReference type="EMBL" id="ABX50644.1"/>
    </source>
</evidence>
<organism evidence="2 3">
    <name type="scientific">Shewanella baltica (strain OS195)</name>
    <dbReference type="NCBI Taxonomy" id="399599"/>
    <lineage>
        <taxon>Bacteria</taxon>
        <taxon>Pseudomonadati</taxon>
        <taxon>Pseudomonadota</taxon>
        <taxon>Gammaproteobacteria</taxon>
        <taxon>Alteromonadales</taxon>
        <taxon>Shewanellaceae</taxon>
        <taxon>Shewanella</taxon>
    </lineage>
</organism>
<keyword evidence="1" id="KW-0812">Transmembrane</keyword>
<keyword evidence="1" id="KW-0472">Membrane</keyword>
<name>A9L036_SHEB9</name>
<dbReference type="HOGENOM" id="CLU_025664_1_0_6"/>
<dbReference type="Proteomes" id="UP000000770">
    <property type="component" value="Chromosome"/>
</dbReference>
<proteinExistence type="predicted"/>
<dbReference type="RefSeq" id="WP_012197544.1">
    <property type="nucleotide sequence ID" value="NC_009997.1"/>
</dbReference>
<dbReference type="InterPro" id="IPR005625">
    <property type="entry name" value="PepSY-ass_TM"/>
</dbReference>
<feature type="transmembrane region" description="Helical" evidence="1">
    <location>
        <begin position="351"/>
        <end position="371"/>
    </location>
</feature>
<keyword evidence="1" id="KW-1133">Transmembrane helix</keyword>
<feature type="transmembrane region" description="Helical" evidence="1">
    <location>
        <begin position="152"/>
        <end position="178"/>
    </location>
</feature>
<dbReference type="KEGG" id="sbn:Sbal195_3482"/>
<dbReference type="PANTHER" id="PTHR34219:SF9">
    <property type="entry name" value="IRON-REGULATED INNER MEMBRANE PROTEIN"/>
    <property type="match status" value="1"/>
</dbReference>
<protein>
    <submittedName>
        <fullName evidence="2">PepSY-associated TM helix domain protein</fullName>
    </submittedName>
</protein>
<dbReference type="EMBL" id="CP000891">
    <property type="protein sequence ID" value="ABX50644.1"/>
    <property type="molecule type" value="Genomic_DNA"/>
</dbReference>
<accession>A9L036</accession>
<dbReference type="Pfam" id="PF03929">
    <property type="entry name" value="PepSY_TM"/>
    <property type="match status" value="1"/>
</dbReference>
<dbReference type="GeneID" id="11773526"/>
<feature type="transmembrane region" description="Helical" evidence="1">
    <location>
        <begin position="20"/>
        <end position="38"/>
    </location>
</feature>
<reference evidence="2 3" key="1">
    <citation type="submission" date="2007-11" db="EMBL/GenBank/DDBJ databases">
        <title>Complete sequence of chromosome of Shewanella baltica OS195.</title>
        <authorList>
            <consortium name="US DOE Joint Genome Institute"/>
            <person name="Copeland A."/>
            <person name="Lucas S."/>
            <person name="Lapidus A."/>
            <person name="Barry K."/>
            <person name="Glavina del Rio T."/>
            <person name="Dalin E."/>
            <person name="Tice H."/>
            <person name="Pitluck S."/>
            <person name="Chain P."/>
            <person name="Malfatti S."/>
            <person name="Shin M."/>
            <person name="Vergez L."/>
            <person name="Schmutz J."/>
            <person name="Larimer F."/>
            <person name="Land M."/>
            <person name="Hauser L."/>
            <person name="Kyrpides N."/>
            <person name="Kim E."/>
            <person name="Brettar I."/>
            <person name="Rodrigues J."/>
            <person name="Konstantinidis K."/>
            <person name="Klappenbach J."/>
            <person name="Hofle M."/>
            <person name="Tiedje J."/>
            <person name="Richardson P."/>
        </authorList>
    </citation>
    <scope>NUCLEOTIDE SEQUENCE [LARGE SCALE GENOMIC DNA]</scope>
    <source>
        <strain evidence="2 3">OS195</strain>
    </source>
</reference>
<evidence type="ECO:0000313" key="3">
    <source>
        <dbReference type="Proteomes" id="UP000000770"/>
    </source>
</evidence>
<feature type="transmembrane region" description="Helical" evidence="1">
    <location>
        <begin position="392"/>
        <end position="416"/>
    </location>
</feature>
<feature type="transmembrane region" description="Helical" evidence="1">
    <location>
        <begin position="199"/>
        <end position="221"/>
    </location>
</feature>
<sequence length="525" mass="58613" precursor="true">MRIRADVLRTYQSIHTWTGILTGLLLFIAFYAGALTMFKPQIEQWAIPSNQQLAQVPSERLDELITQALSQYDKAREGFIISFDENESPMKWYEHGGGRGIRLDDQLRHASLTERGEIITQMSSTNELGTLIDQLHRTAGIIGKVGHEDLGVIVLGVAALLYFLALVSGVIILLPTLVKNLFALRQNKGSNRLWLDSHNLVGIISLPFHIIIAWTVIVFAFHDFFYGGLGIVYGDKPLFERPVRSNVEYSITELPSMATYRQQLSAMTHGYKIVSMAFSNLSTTNPALAVEVKTDGQIMRGGYSDFIYLNPYTFAVQFNTLNQASEGAYGPIVNSLFALHFGNYAGDFGRWMYFAFGLLGAFLFYSGNLLWLEKRRKKQAEQQASTRFMASLTIGVCLGSMLGVSFAILVTKWLYLVTHQVNSHYLACYYVIFFGAIIYSFVRNPALAAIHILKLLALVCALIPVSTLISPLFAPSESIAYASLGPVDMVALIFAICFYFCAQKVYKRAYFGERNSIWALSNAGT</sequence>
<gene>
    <name evidence="2" type="ordered locus">Sbal195_3482</name>
</gene>
<evidence type="ECO:0000256" key="1">
    <source>
        <dbReference type="SAM" id="Phobius"/>
    </source>
</evidence>
<feature type="transmembrane region" description="Helical" evidence="1">
    <location>
        <begin position="422"/>
        <end position="441"/>
    </location>
</feature>
<dbReference type="PANTHER" id="PTHR34219">
    <property type="entry name" value="IRON-REGULATED INNER MEMBRANE PROTEIN-RELATED"/>
    <property type="match status" value="1"/>
</dbReference>
<feature type="transmembrane region" description="Helical" evidence="1">
    <location>
        <begin position="479"/>
        <end position="501"/>
    </location>
</feature>
<dbReference type="AlphaFoldDB" id="A9L036"/>